<dbReference type="SUPFAM" id="SSF52172">
    <property type="entry name" value="CheY-like"/>
    <property type="match status" value="1"/>
</dbReference>
<dbReference type="Pfam" id="PF02518">
    <property type="entry name" value="HATPase_c"/>
    <property type="match status" value="1"/>
</dbReference>
<evidence type="ECO:0000259" key="14">
    <source>
        <dbReference type="PROSITE" id="PS50885"/>
    </source>
</evidence>
<dbReference type="Pfam" id="PF00072">
    <property type="entry name" value="Response_reg"/>
    <property type="match status" value="1"/>
</dbReference>
<dbReference type="eggNOG" id="COG5000">
    <property type="taxonomic scope" value="Bacteria"/>
</dbReference>
<feature type="modified residue" description="4-aspartylphosphate" evidence="7">
    <location>
        <position position="965"/>
    </location>
</feature>
<dbReference type="SUPFAM" id="SSF47384">
    <property type="entry name" value="Homodimeric domain of signal transducing histidine kinase"/>
    <property type="match status" value="1"/>
</dbReference>
<dbReference type="PROSITE" id="PS50113">
    <property type="entry name" value="PAC"/>
    <property type="match status" value="1"/>
</dbReference>
<evidence type="ECO:0000256" key="8">
    <source>
        <dbReference type="SAM" id="Coils"/>
    </source>
</evidence>
<evidence type="ECO:0000256" key="4">
    <source>
        <dbReference type="ARBA" id="ARBA00022553"/>
    </source>
</evidence>
<dbReference type="InterPro" id="IPR003661">
    <property type="entry name" value="HisK_dim/P_dom"/>
</dbReference>
<feature type="transmembrane region" description="Helical" evidence="9">
    <location>
        <begin position="169"/>
        <end position="188"/>
    </location>
</feature>
<keyword evidence="6 15" id="KW-0418">Kinase</keyword>
<feature type="transmembrane region" description="Helical" evidence="9">
    <location>
        <begin position="328"/>
        <end position="347"/>
    </location>
</feature>
<dbReference type="EC" id="2.7.13.3" evidence="3"/>
<keyword evidence="16" id="KW-1185">Reference proteome</keyword>
<dbReference type="InterPro" id="IPR011006">
    <property type="entry name" value="CheY-like_superfamily"/>
</dbReference>
<evidence type="ECO:0000256" key="1">
    <source>
        <dbReference type="ARBA" id="ARBA00000085"/>
    </source>
</evidence>
<name>C0QBH0_DESAH</name>
<dbReference type="STRING" id="177437.HRM2_39140"/>
<evidence type="ECO:0000256" key="5">
    <source>
        <dbReference type="ARBA" id="ARBA00022679"/>
    </source>
</evidence>
<evidence type="ECO:0000256" key="7">
    <source>
        <dbReference type="PROSITE-ProRule" id="PRU00169"/>
    </source>
</evidence>
<dbReference type="PANTHER" id="PTHR43065:SF42">
    <property type="entry name" value="TWO-COMPONENT SENSOR PPRA"/>
    <property type="match status" value="1"/>
</dbReference>
<dbReference type="InterPro" id="IPR000014">
    <property type="entry name" value="PAS"/>
</dbReference>
<dbReference type="InterPro" id="IPR013655">
    <property type="entry name" value="PAS_fold_3"/>
</dbReference>
<feature type="domain" description="PAC" evidence="13">
    <location>
        <begin position="481"/>
        <end position="533"/>
    </location>
</feature>
<feature type="domain" description="PAS" evidence="12">
    <location>
        <begin position="405"/>
        <end position="478"/>
    </location>
</feature>
<dbReference type="GO" id="GO:0000155">
    <property type="term" value="F:phosphorelay sensor kinase activity"/>
    <property type="evidence" value="ECO:0007669"/>
    <property type="project" value="InterPro"/>
</dbReference>
<dbReference type="AlphaFoldDB" id="C0QBH0"/>
<dbReference type="SMART" id="SM00091">
    <property type="entry name" value="PAS"/>
    <property type="match status" value="2"/>
</dbReference>
<dbReference type="GO" id="GO:0016020">
    <property type="term" value="C:membrane"/>
    <property type="evidence" value="ECO:0007669"/>
    <property type="project" value="UniProtKB-SubCell"/>
</dbReference>
<reference evidence="15 16" key="1">
    <citation type="journal article" date="2009" name="Environ. Microbiol.">
        <title>Genome sequence of Desulfobacterium autotrophicum HRM2, a marine sulfate reducer oxidizing organic carbon completely to carbon dioxide.</title>
        <authorList>
            <person name="Strittmatter A.W."/>
            <person name="Liesegang H."/>
            <person name="Rabus R."/>
            <person name="Decker I."/>
            <person name="Amann J."/>
            <person name="Andres S."/>
            <person name="Henne A."/>
            <person name="Fricke W.F."/>
            <person name="Martinez-Arias R."/>
            <person name="Bartels D."/>
            <person name="Goesmann A."/>
            <person name="Krause L."/>
            <person name="Puehler A."/>
            <person name="Klenk H.P."/>
            <person name="Richter M."/>
            <person name="Schuler M."/>
            <person name="Gloeckner F.O."/>
            <person name="Meyerdierks A."/>
            <person name="Gottschalk G."/>
            <person name="Amann R."/>
        </authorList>
    </citation>
    <scope>NUCLEOTIDE SEQUENCE [LARGE SCALE GENOMIC DNA]</scope>
    <source>
        <strain evidence="16">ATCC 43914 / DSM 3382 / HRM2</strain>
    </source>
</reference>
<dbReference type="Gene3D" id="3.30.565.10">
    <property type="entry name" value="Histidine kinase-like ATPase, C-terminal domain"/>
    <property type="match status" value="1"/>
</dbReference>
<dbReference type="eggNOG" id="COG4191">
    <property type="taxonomic scope" value="Bacteria"/>
</dbReference>
<evidence type="ECO:0000256" key="6">
    <source>
        <dbReference type="ARBA" id="ARBA00022777"/>
    </source>
</evidence>
<evidence type="ECO:0000256" key="2">
    <source>
        <dbReference type="ARBA" id="ARBA00004370"/>
    </source>
</evidence>
<comment type="catalytic activity">
    <reaction evidence="1">
        <text>ATP + protein L-histidine = ADP + protein N-phospho-L-histidine.</text>
        <dbReference type="EC" id="2.7.13.3"/>
    </reaction>
</comment>
<evidence type="ECO:0000259" key="11">
    <source>
        <dbReference type="PROSITE" id="PS50110"/>
    </source>
</evidence>
<dbReference type="InterPro" id="IPR036890">
    <property type="entry name" value="HATPase_C_sf"/>
</dbReference>
<keyword evidence="4 7" id="KW-0597">Phosphoprotein</keyword>
<dbReference type="Proteomes" id="UP000000442">
    <property type="component" value="Chromosome"/>
</dbReference>
<feature type="domain" description="Response regulatory" evidence="11">
    <location>
        <begin position="914"/>
        <end position="1030"/>
    </location>
</feature>
<dbReference type="Gene3D" id="6.10.340.10">
    <property type="match status" value="1"/>
</dbReference>
<dbReference type="SMART" id="SM00448">
    <property type="entry name" value="REC"/>
    <property type="match status" value="1"/>
</dbReference>
<dbReference type="InterPro" id="IPR001610">
    <property type="entry name" value="PAC"/>
</dbReference>
<keyword evidence="9" id="KW-0812">Transmembrane</keyword>
<comment type="subcellular location">
    <subcellularLocation>
        <location evidence="2">Membrane</location>
    </subcellularLocation>
</comment>
<gene>
    <name evidence="15" type="ordered locus">HRM2_39140</name>
</gene>
<evidence type="ECO:0000313" key="15">
    <source>
        <dbReference type="EMBL" id="ACN16972.1"/>
    </source>
</evidence>
<dbReference type="PANTHER" id="PTHR43065">
    <property type="entry name" value="SENSOR HISTIDINE KINASE"/>
    <property type="match status" value="1"/>
</dbReference>
<dbReference type="CDD" id="cd00130">
    <property type="entry name" value="PAS"/>
    <property type="match status" value="1"/>
</dbReference>
<keyword evidence="5" id="KW-0808">Transferase</keyword>
<keyword evidence="8" id="KW-0175">Coiled coil</keyword>
<dbReference type="SMART" id="SM00387">
    <property type="entry name" value="HATPase_c"/>
    <property type="match status" value="1"/>
</dbReference>
<dbReference type="RefSeq" id="WP_015905715.1">
    <property type="nucleotide sequence ID" value="NC_012108.1"/>
</dbReference>
<dbReference type="KEGG" id="dat:HRM2_39140"/>
<dbReference type="InterPro" id="IPR035965">
    <property type="entry name" value="PAS-like_dom_sf"/>
</dbReference>
<dbReference type="SUPFAM" id="SSF55785">
    <property type="entry name" value="PYP-like sensor domain (PAS domain)"/>
    <property type="match status" value="2"/>
</dbReference>
<evidence type="ECO:0000256" key="9">
    <source>
        <dbReference type="SAM" id="Phobius"/>
    </source>
</evidence>
<dbReference type="HOGENOM" id="CLU_000445_114_21_7"/>
<dbReference type="InterPro" id="IPR001789">
    <property type="entry name" value="Sig_transdc_resp-reg_receiver"/>
</dbReference>
<dbReference type="SMART" id="SM00388">
    <property type="entry name" value="HisKA"/>
    <property type="match status" value="1"/>
</dbReference>
<dbReference type="PRINTS" id="PR00344">
    <property type="entry name" value="BCTRLSENSOR"/>
</dbReference>
<keyword evidence="9" id="KW-0472">Membrane</keyword>
<dbReference type="Gene3D" id="3.40.50.2300">
    <property type="match status" value="1"/>
</dbReference>
<dbReference type="PROSITE" id="PS50109">
    <property type="entry name" value="HIS_KIN"/>
    <property type="match status" value="1"/>
</dbReference>
<feature type="domain" description="Histidine kinase" evidence="10">
    <location>
        <begin position="670"/>
        <end position="893"/>
    </location>
</feature>
<dbReference type="NCBIfam" id="TIGR00229">
    <property type="entry name" value="sensory_box"/>
    <property type="match status" value="1"/>
</dbReference>
<evidence type="ECO:0000259" key="10">
    <source>
        <dbReference type="PROSITE" id="PS50109"/>
    </source>
</evidence>
<dbReference type="InterPro" id="IPR000700">
    <property type="entry name" value="PAS-assoc_C"/>
</dbReference>
<organism evidence="15 16">
    <name type="scientific">Desulforapulum autotrophicum (strain ATCC 43914 / DSM 3382 / VKM B-1955 / HRM2)</name>
    <name type="common">Desulfobacterium autotrophicum</name>
    <dbReference type="NCBI Taxonomy" id="177437"/>
    <lineage>
        <taxon>Bacteria</taxon>
        <taxon>Pseudomonadati</taxon>
        <taxon>Thermodesulfobacteriota</taxon>
        <taxon>Desulfobacteria</taxon>
        <taxon>Desulfobacterales</taxon>
        <taxon>Desulfobacteraceae</taxon>
        <taxon>Desulforapulum</taxon>
    </lineage>
</organism>
<dbReference type="CDD" id="cd06225">
    <property type="entry name" value="HAMP"/>
    <property type="match status" value="1"/>
</dbReference>
<feature type="coiled-coil region" evidence="8">
    <location>
        <begin position="395"/>
        <end position="422"/>
    </location>
</feature>
<dbReference type="InterPro" id="IPR004358">
    <property type="entry name" value="Sig_transdc_His_kin-like_C"/>
</dbReference>
<dbReference type="SUPFAM" id="SSF55874">
    <property type="entry name" value="ATPase domain of HSP90 chaperone/DNA topoisomerase II/histidine kinase"/>
    <property type="match status" value="1"/>
</dbReference>
<dbReference type="Pfam" id="PF00672">
    <property type="entry name" value="HAMP"/>
    <property type="match status" value="1"/>
</dbReference>
<evidence type="ECO:0000313" key="16">
    <source>
        <dbReference type="Proteomes" id="UP000000442"/>
    </source>
</evidence>
<dbReference type="SMART" id="SM00086">
    <property type="entry name" value="PAC"/>
    <property type="match status" value="1"/>
</dbReference>
<dbReference type="InterPro" id="IPR005467">
    <property type="entry name" value="His_kinase_dom"/>
</dbReference>
<dbReference type="Gene3D" id="1.10.287.130">
    <property type="match status" value="1"/>
</dbReference>
<dbReference type="SMART" id="SM00304">
    <property type="entry name" value="HAMP"/>
    <property type="match status" value="1"/>
</dbReference>
<dbReference type="PROSITE" id="PS50112">
    <property type="entry name" value="PAS"/>
    <property type="match status" value="1"/>
</dbReference>
<dbReference type="Pfam" id="PF08447">
    <property type="entry name" value="PAS_3"/>
    <property type="match status" value="1"/>
</dbReference>
<keyword evidence="9" id="KW-1133">Transmembrane helix</keyword>
<dbReference type="EMBL" id="CP001087">
    <property type="protein sequence ID" value="ACN16972.1"/>
    <property type="molecule type" value="Genomic_DNA"/>
</dbReference>
<dbReference type="Pfam" id="PF13188">
    <property type="entry name" value="PAS_8"/>
    <property type="match status" value="1"/>
</dbReference>
<dbReference type="PROSITE" id="PS50885">
    <property type="entry name" value="HAMP"/>
    <property type="match status" value="1"/>
</dbReference>
<accession>C0QBH0</accession>
<proteinExistence type="predicted"/>
<dbReference type="OrthoDB" id="9806821at2"/>
<dbReference type="SUPFAM" id="SSF158472">
    <property type="entry name" value="HAMP domain-like"/>
    <property type="match status" value="1"/>
</dbReference>
<evidence type="ECO:0000256" key="3">
    <source>
        <dbReference type="ARBA" id="ARBA00012438"/>
    </source>
</evidence>
<dbReference type="eggNOG" id="COG0784">
    <property type="taxonomic scope" value="Bacteria"/>
</dbReference>
<dbReference type="InterPro" id="IPR036097">
    <property type="entry name" value="HisK_dim/P_sf"/>
</dbReference>
<dbReference type="CDD" id="cd00082">
    <property type="entry name" value="HisKA"/>
    <property type="match status" value="1"/>
</dbReference>
<protein>
    <recommendedName>
        <fullName evidence="3">histidine kinase</fullName>
        <ecNumber evidence="3">2.7.13.3</ecNumber>
    </recommendedName>
</protein>
<evidence type="ECO:0000259" key="12">
    <source>
        <dbReference type="PROSITE" id="PS50112"/>
    </source>
</evidence>
<sequence>MKRPIVINLKLKAILTALVLALTPLFILAALNLWSVRQSLTDVANQTLTIAAEQTANRIDQFLLENLMEIRAAGQLSPFAEYLKLSPKKRPGSMEEIRVTTILRTLSRKNLFLPTPCGVLDASGINILDTKSWRMGENESQTIYFQTPIQTGAPYISPILFPSKVSRQAFFYVSGPIFNVAGIVVGVLRMQVSIAFLEDFIASTSGLAGPDSFGLLLDKNHLILAHSKNQGMVFKTSRPLSEQLFEQLQSAGQLPQTLRGDLAMELPTLEKALQTDTGSTVFTAALTPGSSQSDQAVSVALGQANWRVVVAQPRDTFLKPIGKQINSTLWLVCVISLIVIAVAIMVAHQLTRPILNMTDIARQIATGDLTVQVPIPSHDELGLLAQSFNDMTAQLRDLIGSLQRSEEKYRRLTENAKDMIYRMTLPEGKYEYVNLASVDVFGYTPDEFYASPLLIKEIIHPDWRDYFNEQWANLLNGKAPLSYEYQIVHKSGSIKWLYQRNLLLLNKKGVPIALESIVTDITERKLAEQSLIESHERFLKILDSIDASIYVADMNNYEILFMNKHMKESFDKDLTGKICWDVFRGETGPCPRCTNDKLIDENGKPTDVVIWQDKNPITEKFYINHDRAIEWTDGRIVRLQIATDISELKKLEAQLQQAQKMESIGRLAGGVAHDYNNLSSIIIGYAELALEQVKPEDPLHENLEQILTAAMRSTDITRQLLAFARKQTIAPKVIDLNETIENMLNMFRRLIGENIDLDWLPGAKIWQVKLDPSQIDQIMANLCVNARDAIADVGKVIVETKNIRFNKDDCDNHADFVPGEYVSLAVSDNGSGIETDILENIFEPFFTTKDLGRGTGLGLSTVYGIVKQNNGFVNACSEPGKGTTIRIYLPRHASQVVETGNDDNIKNSLSRGEIILLVEDESSILKLVKRILEKLGYILLATSSPLEALNLAKNQSFKINLLITDVVMPEMNGRVLSEQIKSIYPDLKTLFMSGYTADVIAHQGILEDDVFFISKPFSIKEIAAKVREVLDPSQ</sequence>
<feature type="domain" description="HAMP" evidence="14">
    <location>
        <begin position="348"/>
        <end position="400"/>
    </location>
</feature>
<dbReference type="InterPro" id="IPR003660">
    <property type="entry name" value="HAMP_dom"/>
</dbReference>
<evidence type="ECO:0000259" key="13">
    <source>
        <dbReference type="PROSITE" id="PS50113"/>
    </source>
</evidence>
<dbReference type="Gene3D" id="3.30.450.20">
    <property type="entry name" value="PAS domain"/>
    <property type="match status" value="3"/>
</dbReference>
<dbReference type="InterPro" id="IPR003594">
    <property type="entry name" value="HATPase_dom"/>
</dbReference>
<dbReference type="PROSITE" id="PS50110">
    <property type="entry name" value="RESPONSE_REGULATORY"/>
    <property type="match status" value="1"/>
</dbReference>